<dbReference type="PROSITE" id="PS51257">
    <property type="entry name" value="PROKAR_LIPOPROTEIN"/>
    <property type="match status" value="1"/>
</dbReference>
<evidence type="ECO:0000256" key="4">
    <source>
        <dbReference type="ARBA" id="ARBA00022729"/>
    </source>
</evidence>
<evidence type="ECO:0000256" key="1">
    <source>
        <dbReference type="ARBA" id="ARBA00004196"/>
    </source>
</evidence>
<keyword evidence="9" id="KW-1185">Reference proteome</keyword>
<reference evidence="8 9" key="1">
    <citation type="submission" date="2016-10" db="EMBL/GenBank/DDBJ databases">
        <authorList>
            <person name="de Groot N.N."/>
        </authorList>
    </citation>
    <scope>NUCLEOTIDE SEQUENCE [LARGE SCALE GENOMIC DNA]</scope>
    <source>
        <strain evidence="8 9">DSM 43941</strain>
    </source>
</reference>
<evidence type="ECO:0000313" key="9">
    <source>
        <dbReference type="Proteomes" id="UP000198688"/>
    </source>
</evidence>
<gene>
    <name evidence="8" type="ORF">SAMN04489716_8438</name>
</gene>
<accession>A0A1H2D7M0</accession>
<keyword evidence="4 7" id="KW-0732">Signal</keyword>
<dbReference type="SUPFAM" id="SSF53850">
    <property type="entry name" value="Periplasmic binding protein-like II"/>
    <property type="match status" value="1"/>
</dbReference>
<dbReference type="PANTHER" id="PTHR43649">
    <property type="entry name" value="ARABINOSE-BINDING PROTEIN-RELATED"/>
    <property type="match status" value="1"/>
</dbReference>
<dbReference type="InterPro" id="IPR050490">
    <property type="entry name" value="Bact_solute-bd_prot1"/>
</dbReference>
<dbReference type="Proteomes" id="UP000198688">
    <property type="component" value="Chromosome I"/>
</dbReference>
<dbReference type="OrthoDB" id="5580590at2"/>
<feature type="signal peptide" evidence="7">
    <location>
        <begin position="1"/>
        <end position="21"/>
    </location>
</feature>
<evidence type="ECO:0000256" key="3">
    <source>
        <dbReference type="ARBA" id="ARBA00022448"/>
    </source>
</evidence>
<evidence type="ECO:0000256" key="2">
    <source>
        <dbReference type="ARBA" id="ARBA00008520"/>
    </source>
</evidence>
<dbReference type="Pfam" id="PF01547">
    <property type="entry name" value="SBP_bac_1"/>
    <property type="match status" value="1"/>
</dbReference>
<organism evidence="8 9">
    <name type="scientific">Actinoplanes derwentensis</name>
    <dbReference type="NCBI Taxonomy" id="113562"/>
    <lineage>
        <taxon>Bacteria</taxon>
        <taxon>Bacillati</taxon>
        <taxon>Actinomycetota</taxon>
        <taxon>Actinomycetes</taxon>
        <taxon>Micromonosporales</taxon>
        <taxon>Micromonosporaceae</taxon>
        <taxon>Actinoplanes</taxon>
    </lineage>
</organism>
<feature type="chain" id="PRO_5038490967" description="Probable sugar-binding periplasmic protein" evidence="7">
    <location>
        <begin position="22"/>
        <end position="416"/>
    </location>
</feature>
<evidence type="ECO:0000313" key="8">
    <source>
        <dbReference type="EMBL" id="SDT78594.1"/>
    </source>
</evidence>
<evidence type="ECO:0000256" key="6">
    <source>
        <dbReference type="ARBA" id="ARBA00049753"/>
    </source>
</evidence>
<evidence type="ECO:0000256" key="5">
    <source>
        <dbReference type="ARBA" id="ARBA00049629"/>
    </source>
</evidence>
<dbReference type="Gene3D" id="3.40.190.10">
    <property type="entry name" value="Periplasmic binding protein-like II"/>
    <property type="match status" value="2"/>
</dbReference>
<dbReference type="PANTHER" id="PTHR43649:SF28">
    <property type="entry name" value="BINDING PROTEIN COMPONENT OF ABC SUGAR TRANSPORTER-RELATED"/>
    <property type="match status" value="1"/>
</dbReference>
<comment type="function">
    <text evidence="5">Part of a binding-protein-dependent transport system for a sugar.</text>
</comment>
<proteinExistence type="inferred from homology"/>
<comment type="subcellular location">
    <subcellularLocation>
        <location evidence="1">Cell envelope</location>
    </subcellularLocation>
</comment>
<dbReference type="InterPro" id="IPR006059">
    <property type="entry name" value="SBP"/>
</dbReference>
<dbReference type="EMBL" id="LT629758">
    <property type="protein sequence ID" value="SDT78594.1"/>
    <property type="molecule type" value="Genomic_DNA"/>
</dbReference>
<name>A0A1H2D7M0_9ACTN</name>
<protein>
    <recommendedName>
        <fullName evidence="6">Probable sugar-binding periplasmic protein</fullName>
    </recommendedName>
</protein>
<dbReference type="GO" id="GO:0030313">
    <property type="term" value="C:cell envelope"/>
    <property type="evidence" value="ECO:0007669"/>
    <property type="project" value="UniProtKB-SubCell"/>
</dbReference>
<dbReference type="STRING" id="113562.SAMN04489716_8438"/>
<evidence type="ECO:0000256" key="7">
    <source>
        <dbReference type="SAM" id="SignalP"/>
    </source>
</evidence>
<sequence length="416" mass="43944">MRTTRRALTAVVSAAALLVAAACSTTEDDPATSTVEVFTWWAEGGEKDGLDALVARFGTGCPGQSFENGVVAGGAGITAKQVLADRLRQGDPPDTFQVHAGAELLDHIDSGQVADLSAEFDAWGLRTALPAGLIETLTVNGRVWSVPAGVHRANVVWANERVLAAAGIRTVPANLDEFVRDLETLRGSGVESPLALGRDWTQLMLLEAVLISGLGPERFTGLFTGETRWDSAPVTAAIGDYARVITFSNTDRNSLDWPQAQRLLVDGTAGYQLMGDWMAADLAAGFDTFAFPGNGTAFQWLADSFALTSAAANPEGARCWLRTVASPEGQREFNARKGSIPARTDTATTGFTDYQVEAAKDWRSGVPVPSCAHGSACSQPWQNAANAAVAAFSVSGDRISLQAALTAAAKQFIRQQ</sequence>
<keyword evidence="3" id="KW-0813">Transport</keyword>
<comment type="similarity">
    <text evidence="2">Belongs to the bacterial solute-binding protein 1 family.</text>
</comment>
<dbReference type="RefSeq" id="WP_092554460.1">
    <property type="nucleotide sequence ID" value="NZ_BOMJ01000031.1"/>
</dbReference>
<dbReference type="AlphaFoldDB" id="A0A1H2D7M0"/>